<gene>
    <name evidence="1" type="ORF">ACJIZ3_011164</name>
</gene>
<dbReference type="Proteomes" id="UP001634393">
    <property type="component" value="Unassembled WGS sequence"/>
</dbReference>
<protein>
    <recommendedName>
        <fullName evidence="3">Zinc finger GRF-type domain-containing protein</fullName>
    </recommendedName>
</protein>
<sequence>MVRLGSANCSCGSRVRIYTSWTKENPGRRFARCQGLKISCNMPRTRRMIADAHKLNNGGWTFEQNSRFVTLLYNESKCSNLMNVHLLTGACQRIASEMSALCERRFSLCSIKNKMETEWFRNFRMNGEPFHLKLEYISDTKGVALFPKDLTGSPRIAHTRARLGRRL</sequence>
<proteinExistence type="predicted"/>
<evidence type="ECO:0008006" key="3">
    <source>
        <dbReference type="Google" id="ProtNLM"/>
    </source>
</evidence>
<keyword evidence="2" id="KW-1185">Reference proteome</keyword>
<reference evidence="1 2" key="1">
    <citation type="submission" date="2024-12" db="EMBL/GenBank/DDBJ databases">
        <title>The unique morphological basis and parallel evolutionary history of personate flowers in Penstemon.</title>
        <authorList>
            <person name="Depatie T.H."/>
            <person name="Wessinger C.A."/>
        </authorList>
    </citation>
    <scope>NUCLEOTIDE SEQUENCE [LARGE SCALE GENOMIC DNA]</scope>
    <source>
        <strain evidence="1">WTNN_2</strain>
        <tissue evidence="1">Leaf</tissue>
    </source>
</reference>
<accession>A0ABD3UJR7</accession>
<dbReference type="AlphaFoldDB" id="A0ABD3UJR7"/>
<organism evidence="1 2">
    <name type="scientific">Penstemon smallii</name>
    <dbReference type="NCBI Taxonomy" id="265156"/>
    <lineage>
        <taxon>Eukaryota</taxon>
        <taxon>Viridiplantae</taxon>
        <taxon>Streptophyta</taxon>
        <taxon>Embryophyta</taxon>
        <taxon>Tracheophyta</taxon>
        <taxon>Spermatophyta</taxon>
        <taxon>Magnoliopsida</taxon>
        <taxon>eudicotyledons</taxon>
        <taxon>Gunneridae</taxon>
        <taxon>Pentapetalae</taxon>
        <taxon>asterids</taxon>
        <taxon>lamiids</taxon>
        <taxon>Lamiales</taxon>
        <taxon>Plantaginaceae</taxon>
        <taxon>Cheloneae</taxon>
        <taxon>Penstemon</taxon>
    </lineage>
</organism>
<dbReference type="EMBL" id="JBJXBP010000001">
    <property type="protein sequence ID" value="KAL3849282.1"/>
    <property type="molecule type" value="Genomic_DNA"/>
</dbReference>
<name>A0ABD3UJR7_9LAMI</name>
<evidence type="ECO:0000313" key="2">
    <source>
        <dbReference type="Proteomes" id="UP001634393"/>
    </source>
</evidence>
<comment type="caution">
    <text evidence="1">The sequence shown here is derived from an EMBL/GenBank/DDBJ whole genome shotgun (WGS) entry which is preliminary data.</text>
</comment>
<evidence type="ECO:0000313" key="1">
    <source>
        <dbReference type="EMBL" id="KAL3849282.1"/>
    </source>
</evidence>